<sequence>MFEINWRPDKTYPMPLHLQIVGYIKEKITLNEWSIGTKLPSQRTLAKLFAVNRSTIIAAMDELAAEGIIQGNTGGGTKIINNTWNLMNKNYNWNGYISSGNHQPNHMIIQQINEAESDPEMIRMGSCEPASELIPQEKIQGILKKLSVSSQPLGYEEPRGSLFLRKEICNYLKTIGIVANPSSILITSGALQGLQLISLGLLHANSIVYLEKPSYLYSLRTFQSFGMQLLGIPFEETGINIKKLSERHKSKQGSILFTIPTFHNPTGTVMPLEKRKELIHFCEKEGLPIIEDDVYREIWFEDSPPPPLKALDNNGLVLYVGGISKNLSPGLRIGWIVGPEQVIARLSDIKMQSDYGSSSLSQNVAAELFASGLYKEHNEILRKKVKVRRDTALTALNEHFNEIATWNIPKGGYFIWLKLNYPISMYQLFVKALNRKVLIHPGDLYEFRSNQHIRISYSNTTLAEISQGIKILSELVLEQLQ</sequence>
<dbReference type="Proteomes" id="UP001500339">
    <property type="component" value="Unassembled WGS sequence"/>
</dbReference>
<dbReference type="PRINTS" id="PR00035">
    <property type="entry name" value="HTHGNTR"/>
</dbReference>
<organism evidence="11 12">
    <name type="scientific">Clostridium malenominatum</name>
    <dbReference type="NCBI Taxonomy" id="1539"/>
    <lineage>
        <taxon>Bacteria</taxon>
        <taxon>Bacillati</taxon>
        <taxon>Bacillota</taxon>
        <taxon>Clostridia</taxon>
        <taxon>Eubacteriales</taxon>
        <taxon>Clostridiaceae</taxon>
        <taxon>Clostridium</taxon>
    </lineage>
</organism>
<evidence type="ECO:0000256" key="6">
    <source>
        <dbReference type="ARBA" id="ARBA00022898"/>
    </source>
</evidence>
<keyword evidence="5" id="KW-0808">Transferase</keyword>
<dbReference type="InterPro" id="IPR000524">
    <property type="entry name" value="Tscrpt_reg_HTH_GntR"/>
</dbReference>
<dbReference type="InterPro" id="IPR015424">
    <property type="entry name" value="PyrdxlP-dep_Trfase"/>
</dbReference>
<dbReference type="GO" id="GO:0008483">
    <property type="term" value="F:transaminase activity"/>
    <property type="evidence" value="ECO:0007669"/>
    <property type="project" value="UniProtKB-KW"/>
</dbReference>
<evidence type="ECO:0000256" key="5">
    <source>
        <dbReference type="ARBA" id="ARBA00022679"/>
    </source>
</evidence>
<proteinExistence type="inferred from homology"/>
<reference evidence="12" key="1">
    <citation type="journal article" date="2019" name="Int. J. Syst. Evol. Microbiol.">
        <title>The Global Catalogue of Microorganisms (GCM) 10K type strain sequencing project: providing services to taxonomists for standard genome sequencing and annotation.</title>
        <authorList>
            <consortium name="The Broad Institute Genomics Platform"/>
            <consortium name="The Broad Institute Genome Sequencing Center for Infectious Disease"/>
            <person name="Wu L."/>
            <person name="Ma J."/>
        </authorList>
    </citation>
    <scope>NUCLEOTIDE SEQUENCE [LARGE SCALE GENOMIC DNA]</scope>
    <source>
        <strain evidence="12">JCM 1405</strain>
    </source>
</reference>
<accession>A0ABP3TW61</accession>
<dbReference type="EMBL" id="BAAACF010000001">
    <property type="protein sequence ID" value="GAA0716715.1"/>
    <property type="molecule type" value="Genomic_DNA"/>
</dbReference>
<dbReference type="Gene3D" id="1.10.10.10">
    <property type="entry name" value="Winged helix-like DNA-binding domain superfamily/Winged helix DNA-binding domain"/>
    <property type="match status" value="1"/>
</dbReference>
<dbReference type="PANTHER" id="PTHR42790:SF17">
    <property type="entry name" value="TRANSCRIPTIONAL REGULATOR, GNTR FAMILY"/>
    <property type="match status" value="1"/>
</dbReference>
<dbReference type="CDD" id="cd07377">
    <property type="entry name" value="WHTH_GntR"/>
    <property type="match status" value="1"/>
</dbReference>
<dbReference type="SUPFAM" id="SSF46785">
    <property type="entry name" value="Winged helix' DNA-binding domain"/>
    <property type="match status" value="1"/>
</dbReference>
<dbReference type="Gene3D" id="3.90.1150.10">
    <property type="entry name" value="Aspartate Aminotransferase, domain 1"/>
    <property type="match status" value="1"/>
</dbReference>
<dbReference type="PANTHER" id="PTHR42790">
    <property type="entry name" value="AMINOTRANSFERASE"/>
    <property type="match status" value="1"/>
</dbReference>
<evidence type="ECO:0000259" key="10">
    <source>
        <dbReference type="PROSITE" id="PS50949"/>
    </source>
</evidence>
<comment type="similarity">
    <text evidence="2">In the C-terminal section; belongs to the class-I pyridoxal-phosphate-dependent aminotransferase family.</text>
</comment>
<evidence type="ECO:0000256" key="4">
    <source>
        <dbReference type="ARBA" id="ARBA00022576"/>
    </source>
</evidence>
<dbReference type="InterPro" id="IPR004839">
    <property type="entry name" value="Aminotransferase_I/II_large"/>
</dbReference>
<keyword evidence="8" id="KW-0238">DNA-binding</keyword>
<keyword evidence="12" id="KW-1185">Reference proteome</keyword>
<dbReference type="Pfam" id="PF00392">
    <property type="entry name" value="GntR"/>
    <property type="match status" value="1"/>
</dbReference>
<dbReference type="RefSeq" id="WP_343765422.1">
    <property type="nucleotide sequence ID" value="NZ_BAAACF010000001.1"/>
</dbReference>
<keyword evidence="6" id="KW-0663">Pyridoxal phosphate</keyword>
<evidence type="ECO:0000256" key="9">
    <source>
        <dbReference type="ARBA" id="ARBA00023163"/>
    </source>
</evidence>
<evidence type="ECO:0000256" key="3">
    <source>
        <dbReference type="ARBA" id="ARBA00015123"/>
    </source>
</evidence>
<dbReference type="Gene3D" id="3.40.640.10">
    <property type="entry name" value="Type I PLP-dependent aspartate aminotransferase-like (Major domain)"/>
    <property type="match status" value="1"/>
</dbReference>
<keyword evidence="9" id="KW-0804">Transcription</keyword>
<evidence type="ECO:0000256" key="2">
    <source>
        <dbReference type="ARBA" id="ARBA00005384"/>
    </source>
</evidence>
<dbReference type="InterPro" id="IPR036388">
    <property type="entry name" value="WH-like_DNA-bd_sf"/>
</dbReference>
<dbReference type="Pfam" id="PF00155">
    <property type="entry name" value="Aminotran_1_2"/>
    <property type="match status" value="1"/>
</dbReference>
<evidence type="ECO:0000313" key="11">
    <source>
        <dbReference type="EMBL" id="GAA0716715.1"/>
    </source>
</evidence>
<keyword evidence="4 11" id="KW-0032">Aminotransferase</keyword>
<comment type="cofactor">
    <cofactor evidence="1">
        <name>pyridoxal 5'-phosphate</name>
        <dbReference type="ChEBI" id="CHEBI:597326"/>
    </cofactor>
</comment>
<evidence type="ECO:0000256" key="8">
    <source>
        <dbReference type="ARBA" id="ARBA00023125"/>
    </source>
</evidence>
<evidence type="ECO:0000256" key="7">
    <source>
        <dbReference type="ARBA" id="ARBA00023015"/>
    </source>
</evidence>
<dbReference type="SUPFAM" id="SSF53383">
    <property type="entry name" value="PLP-dependent transferases"/>
    <property type="match status" value="1"/>
</dbReference>
<dbReference type="InterPro" id="IPR050859">
    <property type="entry name" value="Class-I_PLP-dep_aminotransf"/>
</dbReference>
<protein>
    <recommendedName>
        <fullName evidence="3">HTH-type transcriptional regulator NorG</fullName>
    </recommendedName>
</protein>
<gene>
    <name evidence="11" type="ORF">GCM10008905_01560</name>
</gene>
<dbReference type="CDD" id="cd00609">
    <property type="entry name" value="AAT_like"/>
    <property type="match status" value="1"/>
</dbReference>
<name>A0ABP3TW61_9CLOT</name>
<dbReference type="InterPro" id="IPR015422">
    <property type="entry name" value="PyrdxlP-dep_Trfase_small"/>
</dbReference>
<keyword evidence="7" id="KW-0805">Transcription regulation</keyword>
<evidence type="ECO:0000256" key="1">
    <source>
        <dbReference type="ARBA" id="ARBA00001933"/>
    </source>
</evidence>
<feature type="domain" description="HTH gntR-type" evidence="10">
    <location>
        <begin position="14"/>
        <end position="82"/>
    </location>
</feature>
<dbReference type="SMART" id="SM00345">
    <property type="entry name" value="HTH_GNTR"/>
    <property type="match status" value="1"/>
</dbReference>
<dbReference type="InterPro" id="IPR015421">
    <property type="entry name" value="PyrdxlP-dep_Trfase_major"/>
</dbReference>
<dbReference type="PROSITE" id="PS50949">
    <property type="entry name" value="HTH_GNTR"/>
    <property type="match status" value="1"/>
</dbReference>
<comment type="caution">
    <text evidence="11">The sequence shown here is derived from an EMBL/GenBank/DDBJ whole genome shotgun (WGS) entry which is preliminary data.</text>
</comment>
<dbReference type="InterPro" id="IPR036390">
    <property type="entry name" value="WH_DNA-bd_sf"/>
</dbReference>
<evidence type="ECO:0000313" key="12">
    <source>
        <dbReference type="Proteomes" id="UP001500339"/>
    </source>
</evidence>